<feature type="region of interest" description="Disordered" evidence="1">
    <location>
        <begin position="1"/>
        <end position="23"/>
    </location>
</feature>
<comment type="caution">
    <text evidence="2">The sequence shown here is derived from an EMBL/GenBank/DDBJ whole genome shotgun (WGS) entry which is preliminary data.</text>
</comment>
<dbReference type="Gene3D" id="3.40.50.300">
    <property type="entry name" value="P-loop containing nucleotide triphosphate hydrolases"/>
    <property type="match status" value="1"/>
</dbReference>
<evidence type="ECO:0000313" key="2">
    <source>
        <dbReference type="EMBL" id="KAK7248945.1"/>
    </source>
</evidence>
<dbReference type="InterPro" id="IPR027417">
    <property type="entry name" value="P-loop_NTPase"/>
</dbReference>
<protein>
    <recommendedName>
        <fullName evidence="4">Zeta toxin domain-containing protein</fullName>
    </recommendedName>
</protein>
<dbReference type="Proteomes" id="UP001363151">
    <property type="component" value="Unassembled WGS sequence"/>
</dbReference>
<accession>A0ABR1G6S2</accession>
<name>A0ABR1G6S2_AURAN</name>
<evidence type="ECO:0000313" key="3">
    <source>
        <dbReference type="Proteomes" id="UP001363151"/>
    </source>
</evidence>
<sequence>MAEWSTSKQQQKKERRARRQPAWEKAADEAFERSGAAFMMAAAAGAFGTDARLSLVVLCGIPGCGKSTLAAALKAKGFVVVCQGARLAPEVMARKKHATLPAAPASLGIVDRFAKEFEPARCEAALKKARGDEDAAVDLLLTEPAAALAL</sequence>
<gene>
    <name evidence="2" type="ORF">SO694_00043065</name>
</gene>
<evidence type="ECO:0008006" key="4">
    <source>
        <dbReference type="Google" id="ProtNLM"/>
    </source>
</evidence>
<keyword evidence="3" id="KW-1185">Reference proteome</keyword>
<evidence type="ECO:0000256" key="1">
    <source>
        <dbReference type="SAM" id="MobiDB-lite"/>
    </source>
</evidence>
<proteinExistence type="predicted"/>
<organism evidence="2 3">
    <name type="scientific">Aureococcus anophagefferens</name>
    <name type="common">Harmful bloom alga</name>
    <dbReference type="NCBI Taxonomy" id="44056"/>
    <lineage>
        <taxon>Eukaryota</taxon>
        <taxon>Sar</taxon>
        <taxon>Stramenopiles</taxon>
        <taxon>Ochrophyta</taxon>
        <taxon>Pelagophyceae</taxon>
        <taxon>Pelagomonadales</taxon>
        <taxon>Pelagomonadaceae</taxon>
        <taxon>Aureococcus</taxon>
    </lineage>
</organism>
<dbReference type="EMBL" id="JBBJCI010000084">
    <property type="protein sequence ID" value="KAK7248945.1"/>
    <property type="molecule type" value="Genomic_DNA"/>
</dbReference>
<dbReference type="SUPFAM" id="SSF52540">
    <property type="entry name" value="P-loop containing nucleoside triphosphate hydrolases"/>
    <property type="match status" value="1"/>
</dbReference>
<reference evidence="2 3" key="1">
    <citation type="submission" date="2024-03" db="EMBL/GenBank/DDBJ databases">
        <title>Aureococcus anophagefferens CCMP1851 and Kratosvirus quantuckense: Draft genome of a second virus-susceptible host strain in the model system.</title>
        <authorList>
            <person name="Chase E."/>
            <person name="Truchon A.R."/>
            <person name="Schepens W."/>
            <person name="Wilhelm S.W."/>
        </authorList>
    </citation>
    <scope>NUCLEOTIDE SEQUENCE [LARGE SCALE GENOMIC DNA]</scope>
    <source>
        <strain evidence="2 3">CCMP1851</strain>
    </source>
</reference>